<dbReference type="Gene3D" id="3.40.50.720">
    <property type="entry name" value="NAD(P)-binding Rossmann-like Domain"/>
    <property type="match status" value="1"/>
</dbReference>
<dbReference type="PANTHER" id="PTHR43708">
    <property type="entry name" value="CONSERVED EXPRESSED OXIDOREDUCTASE (EUROFUNG)"/>
    <property type="match status" value="1"/>
</dbReference>
<dbReference type="SUPFAM" id="SSF51735">
    <property type="entry name" value="NAD(P)-binding Rossmann-fold domains"/>
    <property type="match status" value="1"/>
</dbReference>
<evidence type="ECO:0000259" key="2">
    <source>
        <dbReference type="Pfam" id="PF22685"/>
    </source>
</evidence>
<sequence>MTATTANRLRVGIVGLSATGGWAARAHAPAISSGDRFTLVGTCAGTAESAAAAAAKYGLPVATSSPAELAADHRVDVIVVAVRVPLHEEVLREVLPVGKPTLCEWPLAPDAAIAERLALLADRCGTPTAVGLQARHVPEVRMMKRLISAGHIGRVSSARLIGDAGGWGATTRSATAYTMDGSSGAGLSAVPLGHTLDAVVDTLGPLELSEVVTTIDHSRVAVVDTGEVITKTTPDQVAFLARTTTGAVLSAHYQGGLSKGTTFLWEVRGSDGVLQLTGDTGHLQFGAVTLRGASRGGDIEELVPVAGLDHRGGDGEVDPVPKPVSVVAEHYAAWHDTLTGAASAHPGTVGFHHAAAHHGLVDEILRRGDPGGPREGNC</sequence>
<dbReference type="InterPro" id="IPR055080">
    <property type="entry name" value="Gal80p-like_C"/>
</dbReference>
<feature type="domain" description="Gal80p-like C-terminal" evidence="2">
    <location>
        <begin position="138"/>
        <end position="278"/>
    </location>
</feature>
<dbReference type="InterPro" id="IPR000683">
    <property type="entry name" value="Gfo/Idh/MocA-like_OxRdtase_N"/>
</dbReference>
<dbReference type="SUPFAM" id="SSF55347">
    <property type="entry name" value="Glyceraldehyde-3-phosphate dehydrogenase-like, C-terminal domain"/>
    <property type="match status" value="1"/>
</dbReference>
<proteinExistence type="predicted"/>
<dbReference type="PANTHER" id="PTHR43708:SF1">
    <property type="entry name" value="GALACTOSE_LACTOSE METABOLISM REGULATORY PROTEIN GAL80"/>
    <property type="match status" value="1"/>
</dbReference>
<dbReference type="GO" id="GO:0000166">
    <property type="term" value="F:nucleotide binding"/>
    <property type="evidence" value="ECO:0007669"/>
    <property type="project" value="InterPro"/>
</dbReference>
<evidence type="ECO:0000259" key="1">
    <source>
        <dbReference type="Pfam" id="PF01408"/>
    </source>
</evidence>
<dbReference type="InterPro" id="IPR036291">
    <property type="entry name" value="NAD(P)-bd_dom_sf"/>
</dbReference>
<reference evidence="3 4" key="1">
    <citation type="submission" date="2018-11" db="EMBL/GenBank/DDBJ databases">
        <title>Sequencing the genomes of 1000 actinobacteria strains.</title>
        <authorList>
            <person name="Klenk H.-P."/>
        </authorList>
    </citation>
    <scope>NUCLEOTIDE SEQUENCE [LARGE SCALE GENOMIC DNA]</scope>
    <source>
        <strain evidence="3 4">DSM 44231</strain>
    </source>
</reference>
<dbReference type="AlphaFoldDB" id="A0A3N1HH27"/>
<dbReference type="RefSeq" id="WP_170185310.1">
    <property type="nucleotide sequence ID" value="NZ_RJKM01000001.1"/>
</dbReference>
<dbReference type="EMBL" id="RJKM01000001">
    <property type="protein sequence ID" value="ROP41819.1"/>
    <property type="molecule type" value="Genomic_DNA"/>
</dbReference>
<dbReference type="Gene3D" id="3.30.360.10">
    <property type="entry name" value="Dihydrodipicolinate Reductase, domain 2"/>
    <property type="match status" value="1"/>
</dbReference>
<feature type="domain" description="Gfo/Idh/MocA-like oxidoreductase N-terminal" evidence="1">
    <location>
        <begin position="9"/>
        <end position="130"/>
    </location>
</feature>
<dbReference type="InterPro" id="IPR051317">
    <property type="entry name" value="Gfo/Idh/MocA_oxidoreduct"/>
</dbReference>
<evidence type="ECO:0000313" key="4">
    <source>
        <dbReference type="Proteomes" id="UP000268727"/>
    </source>
</evidence>
<name>A0A3N1HH27_9PSEU</name>
<gene>
    <name evidence="3" type="ORF">EDD40_7278</name>
</gene>
<dbReference type="Pfam" id="PF01408">
    <property type="entry name" value="GFO_IDH_MocA"/>
    <property type="match status" value="1"/>
</dbReference>
<dbReference type="Proteomes" id="UP000268727">
    <property type="component" value="Unassembled WGS sequence"/>
</dbReference>
<evidence type="ECO:0000313" key="3">
    <source>
        <dbReference type="EMBL" id="ROP41819.1"/>
    </source>
</evidence>
<keyword evidence="4" id="KW-1185">Reference proteome</keyword>
<organism evidence="3 4">
    <name type="scientific">Saccharothrix texasensis</name>
    <dbReference type="NCBI Taxonomy" id="103734"/>
    <lineage>
        <taxon>Bacteria</taxon>
        <taxon>Bacillati</taxon>
        <taxon>Actinomycetota</taxon>
        <taxon>Actinomycetes</taxon>
        <taxon>Pseudonocardiales</taxon>
        <taxon>Pseudonocardiaceae</taxon>
        <taxon>Saccharothrix</taxon>
    </lineage>
</organism>
<dbReference type="Pfam" id="PF22685">
    <property type="entry name" value="Gal80p_C-like"/>
    <property type="match status" value="1"/>
</dbReference>
<comment type="caution">
    <text evidence="3">The sequence shown here is derived from an EMBL/GenBank/DDBJ whole genome shotgun (WGS) entry which is preliminary data.</text>
</comment>
<protein>
    <submittedName>
        <fullName evidence="3">Putative dehydrogenase</fullName>
    </submittedName>
</protein>
<accession>A0A3N1HH27</accession>